<comment type="caution">
    <text evidence="1">The sequence shown here is derived from an EMBL/GenBank/DDBJ whole genome shotgun (WGS) entry which is preliminary data.</text>
</comment>
<proteinExistence type="predicted"/>
<sequence>MYGLATSVLREGPKLVDPQNVSAAAQSGSSIDVVFSSFNGFLRYVCRGRSLKQTVQHFPGNSAAAAAPAPEALSATCG</sequence>
<name>A0AAW1RS50_9CHLO</name>
<dbReference type="Proteomes" id="UP001438707">
    <property type="component" value="Unassembled WGS sequence"/>
</dbReference>
<accession>A0AAW1RS50</accession>
<dbReference type="AlphaFoldDB" id="A0AAW1RS50"/>
<gene>
    <name evidence="1" type="ORF">WJX74_002053</name>
</gene>
<keyword evidence="2" id="KW-1185">Reference proteome</keyword>
<organism evidence="1 2">
    <name type="scientific">Apatococcus lobatus</name>
    <dbReference type="NCBI Taxonomy" id="904363"/>
    <lineage>
        <taxon>Eukaryota</taxon>
        <taxon>Viridiplantae</taxon>
        <taxon>Chlorophyta</taxon>
        <taxon>core chlorophytes</taxon>
        <taxon>Trebouxiophyceae</taxon>
        <taxon>Chlorellales</taxon>
        <taxon>Chlorellaceae</taxon>
        <taxon>Apatococcus</taxon>
    </lineage>
</organism>
<protein>
    <submittedName>
        <fullName evidence="1">Uncharacterized protein</fullName>
    </submittedName>
</protein>
<evidence type="ECO:0000313" key="2">
    <source>
        <dbReference type="Proteomes" id="UP001438707"/>
    </source>
</evidence>
<reference evidence="1 2" key="1">
    <citation type="journal article" date="2024" name="Nat. Commun.">
        <title>Phylogenomics reveals the evolutionary origins of lichenization in chlorophyte algae.</title>
        <authorList>
            <person name="Puginier C."/>
            <person name="Libourel C."/>
            <person name="Otte J."/>
            <person name="Skaloud P."/>
            <person name="Haon M."/>
            <person name="Grisel S."/>
            <person name="Petersen M."/>
            <person name="Berrin J.G."/>
            <person name="Delaux P.M."/>
            <person name="Dal Grande F."/>
            <person name="Keller J."/>
        </authorList>
    </citation>
    <scope>NUCLEOTIDE SEQUENCE [LARGE SCALE GENOMIC DNA]</scope>
    <source>
        <strain evidence="1 2">SAG 2145</strain>
    </source>
</reference>
<evidence type="ECO:0000313" key="1">
    <source>
        <dbReference type="EMBL" id="KAK9836514.1"/>
    </source>
</evidence>
<dbReference type="EMBL" id="JALJOS010000007">
    <property type="protein sequence ID" value="KAK9836514.1"/>
    <property type="molecule type" value="Genomic_DNA"/>
</dbReference>